<dbReference type="InterPro" id="IPR051449">
    <property type="entry name" value="ABC-2_transporter_component"/>
</dbReference>
<organism evidence="8 9">
    <name type="scientific">Lutimaribacter marinistellae</name>
    <dbReference type="NCBI Taxonomy" id="1820329"/>
    <lineage>
        <taxon>Bacteria</taxon>
        <taxon>Pseudomonadati</taxon>
        <taxon>Pseudomonadota</taxon>
        <taxon>Alphaproteobacteria</taxon>
        <taxon>Rhodobacterales</taxon>
        <taxon>Roseobacteraceae</taxon>
        <taxon>Lutimaribacter</taxon>
    </lineage>
</organism>
<keyword evidence="9" id="KW-1185">Reference proteome</keyword>
<evidence type="ECO:0000313" key="8">
    <source>
        <dbReference type="EMBL" id="MFC3612728.1"/>
    </source>
</evidence>
<feature type="transmembrane region" description="Helical" evidence="6">
    <location>
        <begin position="363"/>
        <end position="382"/>
    </location>
</feature>
<keyword evidence="4 6" id="KW-1133">Transmembrane helix</keyword>
<evidence type="ECO:0000256" key="4">
    <source>
        <dbReference type="ARBA" id="ARBA00022989"/>
    </source>
</evidence>
<evidence type="ECO:0000259" key="7">
    <source>
        <dbReference type="Pfam" id="PF12698"/>
    </source>
</evidence>
<accession>A0ABV7TF57</accession>
<dbReference type="InterPro" id="IPR013525">
    <property type="entry name" value="ABC2_TM"/>
</dbReference>
<keyword evidence="3 6" id="KW-0812">Transmembrane</keyword>
<feature type="transmembrane region" description="Helical" evidence="6">
    <location>
        <begin position="25"/>
        <end position="46"/>
    </location>
</feature>
<reference evidence="9" key="1">
    <citation type="journal article" date="2019" name="Int. J. Syst. Evol. Microbiol.">
        <title>The Global Catalogue of Microorganisms (GCM) 10K type strain sequencing project: providing services to taxonomists for standard genome sequencing and annotation.</title>
        <authorList>
            <consortium name="The Broad Institute Genomics Platform"/>
            <consortium name="The Broad Institute Genome Sequencing Center for Infectious Disease"/>
            <person name="Wu L."/>
            <person name="Ma J."/>
        </authorList>
    </citation>
    <scope>NUCLEOTIDE SEQUENCE [LARGE SCALE GENOMIC DNA]</scope>
    <source>
        <strain evidence="9">KCTC 42911</strain>
    </source>
</reference>
<proteinExistence type="predicted"/>
<evidence type="ECO:0000256" key="3">
    <source>
        <dbReference type="ARBA" id="ARBA00022692"/>
    </source>
</evidence>
<feature type="transmembrane region" description="Helical" evidence="6">
    <location>
        <begin position="244"/>
        <end position="263"/>
    </location>
</feature>
<keyword evidence="2" id="KW-1003">Cell membrane</keyword>
<sequence length="397" mass="42420">MAKRVPPGFRRVFMRELRQIADRPALALMLGPVPLALMLLMSAIFYNGLPTDLPIAVVDEDNTTLSRRAVRMVDATPEIAVAAHMSNLAEAKTALVAGDVYGVVLIPEDMESDLLQGRRPEIVTFYNNQLLTVGGIVSRGTQAALGTFSAGVSMQVRIARGEPLLEAREAINPVPVQQSPLFNPALDYVQFLLAAAMPTVLHIFMGISAALAMARDRHSRAGMARLVAQGGSVFKAVAGKLAPYALAFLLMVALADAILFGFFGAPFRGSIELHVTYTVLFVLSCLCLGAFAGMLAGDTVGALGMTGFLTAPAFGFAGITFPRALMNNFSVIWGALLPLTPYLQLRTDQVIRGAPVDISIPAIGWQVLQLVAYGGVMLLLVHKAAAPPRPEREEVKP</sequence>
<evidence type="ECO:0000256" key="2">
    <source>
        <dbReference type="ARBA" id="ARBA00022475"/>
    </source>
</evidence>
<comment type="subcellular location">
    <subcellularLocation>
        <location evidence="1">Cell membrane</location>
        <topology evidence="1">Multi-pass membrane protein</topology>
    </subcellularLocation>
</comment>
<protein>
    <submittedName>
        <fullName evidence="8">ABC transporter permease</fullName>
    </submittedName>
</protein>
<evidence type="ECO:0000256" key="6">
    <source>
        <dbReference type="SAM" id="Phobius"/>
    </source>
</evidence>
<evidence type="ECO:0000313" key="9">
    <source>
        <dbReference type="Proteomes" id="UP001595629"/>
    </source>
</evidence>
<evidence type="ECO:0000256" key="1">
    <source>
        <dbReference type="ARBA" id="ARBA00004651"/>
    </source>
</evidence>
<dbReference type="PANTHER" id="PTHR30294">
    <property type="entry name" value="MEMBRANE COMPONENT OF ABC TRANSPORTER YHHJ-RELATED"/>
    <property type="match status" value="1"/>
</dbReference>
<dbReference type="EMBL" id="JBHRXI010000002">
    <property type="protein sequence ID" value="MFC3612728.1"/>
    <property type="molecule type" value="Genomic_DNA"/>
</dbReference>
<feature type="transmembrane region" description="Helical" evidence="6">
    <location>
        <begin position="188"/>
        <end position="214"/>
    </location>
</feature>
<comment type="caution">
    <text evidence="8">The sequence shown here is derived from an EMBL/GenBank/DDBJ whole genome shotgun (WGS) entry which is preliminary data.</text>
</comment>
<dbReference type="Pfam" id="PF12698">
    <property type="entry name" value="ABC2_membrane_3"/>
    <property type="match status" value="1"/>
</dbReference>
<name>A0ABV7TF57_9RHOB</name>
<dbReference type="RefSeq" id="WP_386733920.1">
    <property type="nucleotide sequence ID" value="NZ_JBHRXI010000002.1"/>
</dbReference>
<gene>
    <name evidence="8" type="ORF">ACFORG_03055</name>
</gene>
<dbReference type="Gene3D" id="3.40.1710.10">
    <property type="entry name" value="abc type-2 transporter like domain"/>
    <property type="match status" value="1"/>
</dbReference>
<feature type="transmembrane region" description="Helical" evidence="6">
    <location>
        <begin position="275"/>
        <end position="294"/>
    </location>
</feature>
<feature type="transmembrane region" description="Helical" evidence="6">
    <location>
        <begin position="300"/>
        <end position="318"/>
    </location>
</feature>
<keyword evidence="5 6" id="KW-0472">Membrane</keyword>
<feature type="domain" description="ABC-2 type transporter transmembrane" evidence="7">
    <location>
        <begin position="28"/>
        <end position="377"/>
    </location>
</feature>
<evidence type="ECO:0000256" key="5">
    <source>
        <dbReference type="ARBA" id="ARBA00023136"/>
    </source>
</evidence>
<dbReference type="Proteomes" id="UP001595629">
    <property type="component" value="Unassembled WGS sequence"/>
</dbReference>
<dbReference type="PANTHER" id="PTHR30294:SF47">
    <property type="entry name" value="INNER MEMBRANE TRANSPORT PERMEASE YHHJ"/>
    <property type="match status" value="1"/>
</dbReference>